<comment type="subcellular location">
    <subcellularLocation>
        <location evidence="1 14">Cell membrane</location>
        <topology evidence="1 14">Multi-pass membrane protein</topology>
    </subcellularLocation>
</comment>
<dbReference type="GO" id="GO:0046872">
    <property type="term" value="F:metal ion binding"/>
    <property type="evidence" value="ECO:0007669"/>
    <property type="project" value="UniProtKB-KW"/>
</dbReference>
<dbReference type="PROSITE" id="PS51257">
    <property type="entry name" value="PROKAR_LIPOPROTEIN"/>
    <property type="match status" value="1"/>
</dbReference>
<dbReference type="PATRIC" id="fig|1423.173.peg.785"/>
<name>A0A0D1IR82_BACIU</name>
<dbReference type="PANTHER" id="PTHR28259:SF16">
    <property type="entry name" value="FLUORIDE-SPECIFIC ION CHANNEL FLUC 2"/>
    <property type="match status" value="1"/>
</dbReference>
<evidence type="ECO:0000313" key="16">
    <source>
        <dbReference type="Proteomes" id="UP000032247"/>
    </source>
</evidence>
<evidence type="ECO:0000256" key="11">
    <source>
        <dbReference type="ARBA" id="ARBA00035120"/>
    </source>
</evidence>
<keyword evidence="3 14" id="KW-1003">Cell membrane</keyword>
<keyword evidence="7 14" id="KW-0915">Sodium</keyword>
<evidence type="ECO:0000256" key="8">
    <source>
        <dbReference type="ARBA" id="ARBA00023065"/>
    </source>
</evidence>
<comment type="catalytic activity">
    <reaction evidence="12">
        <text>fluoride(in) = fluoride(out)</text>
        <dbReference type="Rhea" id="RHEA:76159"/>
        <dbReference type="ChEBI" id="CHEBI:17051"/>
    </reaction>
    <physiologicalReaction direction="left-to-right" evidence="12">
        <dbReference type="Rhea" id="RHEA:76160"/>
    </physiologicalReaction>
</comment>
<dbReference type="GO" id="GO:0005886">
    <property type="term" value="C:plasma membrane"/>
    <property type="evidence" value="ECO:0007669"/>
    <property type="project" value="UniProtKB-SubCell"/>
</dbReference>
<comment type="caution">
    <text evidence="15">The sequence shown here is derived from an EMBL/GenBank/DDBJ whole genome shotgun (WGS) entry which is preliminary data.</text>
</comment>
<evidence type="ECO:0000256" key="6">
    <source>
        <dbReference type="ARBA" id="ARBA00022989"/>
    </source>
</evidence>
<evidence type="ECO:0000256" key="1">
    <source>
        <dbReference type="ARBA" id="ARBA00004651"/>
    </source>
</evidence>
<evidence type="ECO:0000256" key="2">
    <source>
        <dbReference type="ARBA" id="ARBA00022448"/>
    </source>
</evidence>
<dbReference type="HAMAP" id="MF_00454">
    <property type="entry name" value="FluC"/>
    <property type="match status" value="1"/>
</dbReference>
<dbReference type="Proteomes" id="UP000032247">
    <property type="component" value="Unassembled WGS sequence"/>
</dbReference>
<dbReference type="AlphaFoldDB" id="A0A0D1IR82"/>
<feature type="transmembrane region" description="Helical" evidence="14">
    <location>
        <begin position="32"/>
        <end position="53"/>
    </location>
</feature>
<dbReference type="EMBL" id="JXBC01000002">
    <property type="protein sequence ID" value="KIU11903.1"/>
    <property type="molecule type" value="Genomic_DNA"/>
</dbReference>
<feature type="transmembrane region" description="Helical" evidence="14">
    <location>
        <begin position="60"/>
        <end position="79"/>
    </location>
</feature>
<evidence type="ECO:0000256" key="12">
    <source>
        <dbReference type="ARBA" id="ARBA00035585"/>
    </source>
</evidence>
<feature type="binding site" evidence="14">
    <location>
        <position position="71"/>
    </location>
    <ligand>
        <name>Na(+)</name>
        <dbReference type="ChEBI" id="CHEBI:29101"/>
        <note>structural</note>
    </ligand>
</feature>
<evidence type="ECO:0000256" key="10">
    <source>
        <dbReference type="ARBA" id="ARBA00023303"/>
    </source>
</evidence>
<evidence type="ECO:0000256" key="7">
    <source>
        <dbReference type="ARBA" id="ARBA00023053"/>
    </source>
</evidence>
<evidence type="ECO:0000313" key="15">
    <source>
        <dbReference type="EMBL" id="KIU11903.1"/>
    </source>
</evidence>
<keyword evidence="2 14" id="KW-0813">Transport</keyword>
<dbReference type="GO" id="GO:0140114">
    <property type="term" value="P:cellular detoxification of fluoride"/>
    <property type="evidence" value="ECO:0007669"/>
    <property type="project" value="UniProtKB-UniRule"/>
</dbReference>
<sequence>MKIYSAVFIGGALGACLRYGLNLWIHTGQFPAATWLENAAGSLLLGILTGFFMIGAKRPLLSAFLGTGFCGGFTTMSTFSKETVMLLQGQPSLALLYVGASLISGIIFALIGVFAGRRIAGIQQRKGLQER</sequence>
<dbReference type="InterPro" id="IPR003691">
    <property type="entry name" value="FluC"/>
</dbReference>
<dbReference type="Pfam" id="PF02537">
    <property type="entry name" value="CRCB"/>
    <property type="match status" value="1"/>
</dbReference>
<keyword evidence="5 14" id="KW-0479">Metal-binding</keyword>
<protein>
    <recommendedName>
        <fullName evidence="14">Fluoride-specific ion channel FluC</fullName>
    </recommendedName>
</protein>
<keyword evidence="4 14" id="KW-0812">Transmembrane</keyword>
<keyword evidence="6 14" id="KW-1133">Transmembrane helix</keyword>
<evidence type="ECO:0000256" key="13">
    <source>
        <dbReference type="ARBA" id="ARBA00049940"/>
    </source>
</evidence>
<dbReference type="GO" id="GO:0062054">
    <property type="term" value="F:fluoride channel activity"/>
    <property type="evidence" value="ECO:0007669"/>
    <property type="project" value="UniProtKB-UniRule"/>
</dbReference>
<organism evidence="15 16">
    <name type="scientific">Bacillus subtilis</name>
    <dbReference type="NCBI Taxonomy" id="1423"/>
    <lineage>
        <taxon>Bacteria</taxon>
        <taxon>Bacillati</taxon>
        <taxon>Bacillota</taxon>
        <taxon>Bacilli</taxon>
        <taxon>Bacillales</taxon>
        <taxon>Bacillaceae</taxon>
        <taxon>Bacillus</taxon>
    </lineage>
</organism>
<feature type="transmembrane region" description="Helical" evidence="14">
    <location>
        <begin position="94"/>
        <end position="116"/>
    </location>
</feature>
<feature type="binding site" evidence="14">
    <location>
        <position position="74"/>
    </location>
    <ligand>
        <name>Na(+)</name>
        <dbReference type="ChEBI" id="CHEBI:29101"/>
        <note>structural</note>
    </ligand>
</feature>
<evidence type="ECO:0000256" key="5">
    <source>
        <dbReference type="ARBA" id="ARBA00022723"/>
    </source>
</evidence>
<comment type="activity regulation">
    <text evidence="14">Na(+) is not transported, but it plays an essential structural role and its presence is essential for fluoride channel function.</text>
</comment>
<keyword evidence="8 14" id="KW-0406">Ion transport</keyword>
<evidence type="ECO:0000256" key="3">
    <source>
        <dbReference type="ARBA" id="ARBA00022475"/>
    </source>
</evidence>
<gene>
    <name evidence="14" type="primary">fluC</name>
    <name evidence="14" type="synonym">crcB</name>
    <name evidence="15" type="ORF">SC09_Contig19orf00184</name>
</gene>
<comment type="similarity">
    <text evidence="11 14">Belongs to the fluoride channel Fluc/FEX (TC 1.A.43) family.</text>
</comment>
<accession>A0A0D1IR82</accession>
<evidence type="ECO:0000256" key="9">
    <source>
        <dbReference type="ARBA" id="ARBA00023136"/>
    </source>
</evidence>
<proteinExistence type="inferred from homology"/>
<comment type="function">
    <text evidence="13 14">Fluoride-specific ion channel. Important for reducing fluoride concentration in the cell, thus reducing its toxicity.</text>
</comment>
<keyword evidence="10 14" id="KW-0407">Ion channel</keyword>
<keyword evidence="9 14" id="KW-0472">Membrane</keyword>
<reference evidence="15 16" key="1">
    <citation type="submission" date="2014-12" db="EMBL/GenBank/DDBJ databases">
        <title>Comparative genome analysis of Bacillus coagulans HM-08, Clostridium butyricum HM-68, Bacillus subtilis HM-66 and Bacillus licheniformis BL-09.</title>
        <authorList>
            <person name="Zhang H."/>
        </authorList>
    </citation>
    <scope>NUCLEOTIDE SEQUENCE [LARGE SCALE GENOMIC DNA]</scope>
    <source>
        <strain evidence="15 16">HM-66</strain>
    </source>
</reference>
<dbReference type="STRING" id="483913.AN935_05025"/>
<evidence type="ECO:0000256" key="4">
    <source>
        <dbReference type="ARBA" id="ARBA00022692"/>
    </source>
</evidence>
<evidence type="ECO:0000256" key="14">
    <source>
        <dbReference type="HAMAP-Rule" id="MF_00454"/>
    </source>
</evidence>
<dbReference type="PANTHER" id="PTHR28259">
    <property type="entry name" value="FLUORIDE EXPORT PROTEIN 1-RELATED"/>
    <property type="match status" value="1"/>
</dbReference>